<reference evidence="1" key="1">
    <citation type="submission" date="2021-01" db="EMBL/GenBank/DDBJ databases">
        <authorList>
            <person name="Corre E."/>
            <person name="Pelletier E."/>
            <person name="Niang G."/>
            <person name="Scheremetjew M."/>
            <person name="Finn R."/>
            <person name="Kale V."/>
            <person name="Holt S."/>
            <person name="Cochrane G."/>
            <person name="Meng A."/>
            <person name="Brown T."/>
            <person name="Cohen L."/>
        </authorList>
    </citation>
    <scope>NUCLEOTIDE SEQUENCE</scope>
    <source>
        <strain evidence="1">CCMP147</strain>
    </source>
</reference>
<dbReference type="AlphaFoldDB" id="A0A7R9VMN3"/>
<protein>
    <submittedName>
        <fullName evidence="1">Uncharacterized protein</fullName>
    </submittedName>
</protein>
<dbReference type="EMBL" id="HBED01009761">
    <property type="protein sequence ID" value="CAD8300177.1"/>
    <property type="molecule type" value="Transcribed_RNA"/>
</dbReference>
<sequence>MGARQVPFINKATIGEEKSQSMEMLPFASLLRAAHAITSHVSGLAVVVTHDALVWHIGNSRTALQNCGPGKATNLKQQRCVTYCSRLRHGGNAFASDFLTIMTLSKMMKWCFCFRK</sequence>
<name>A0A7R9VMN3_9STRA</name>
<gene>
    <name evidence="1" type="ORF">TDUB1175_LOCUS4788</name>
</gene>
<organism evidence="1">
    <name type="scientific">Pseudictyota dubia</name>
    <dbReference type="NCBI Taxonomy" id="2749911"/>
    <lineage>
        <taxon>Eukaryota</taxon>
        <taxon>Sar</taxon>
        <taxon>Stramenopiles</taxon>
        <taxon>Ochrophyta</taxon>
        <taxon>Bacillariophyta</taxon>
        <taxon>Mediophyceae</taxon>
        <taxon>Biddulphiophycidae</taxon>
        <taxon>Eupodiscales</taxon>
        <taxon>Odontellaceae</taxon>
        <taxon>Pseudictyota</taxon>
    </lineage>
</organism>
<evidence type="ECO:0000313" key="1">
    <source>
        <dbReference type="EMBL" id="CAD8300177.1"/>
    </source>
</evidence>
<accession>A0A7R9VMN3</accession>
<proteinExistence type="predicted"/>